<comment type="caution">
    <text evidence="1">The sequence shown here is derived from an EMBL/GenBank/DDBJ whole genome shotgun (WGS) entry which is preliminary data.</text>
</comment>
<dbReference type="Proteomes" id="UP001172680">
    <property type="component" value="Unassembled WGS sequence"/>
</dbReference>
<organism evidence="1 2">
    <name type="scientific">Coniosporium tulheliwenetii</name>
    <dbReference type="NCBI Taxonomy" id="3383036"/>
    <lineage>
        <taxon>Eukaryota</taxon>
        <taxon>Fungi</taxon>
        <taxon>Dikarya</taxon>
        <taxon>Ascomycota</taxon>
        <taxon>Pezizomycotina</taxon>
        <taxon>Dothideomycetes</taxon>
        <taxon>Dothideomycetes incertae sedis</taxon>
        <taxon>Coniosporium</taxon>
    </lineage>
</organism>
<sequence length="287" mass="32510">MAPHPAPFGFRSQQEQKRTLNRKFMIEENWDEVLEECIPKKIRPRKAIPGQSSKATVFQNTLLSRTILVIGLPKAQKLCLEEVNARQNRHGPDASSRKWVAELEVADIERVIKRLRSEMASANKKRSTKAQQSKQVKEEAMKSDEDYSGLVKEEPVESDEDSSRAPKMANTARSGSYYSTTTQPGQLIRQSKPQSELSRAQDSPASQSKSQMDERLGLADRMLNVEDNIAEGEFLLGKNFQEQIASLGIPALDKGAEDTMVKARLKQHWIESMRTGLDIQKQKMRRD</sequence>
<gene>
    <name evidence="1" type="ORF">H2199_002333</name>
</gene>
<evidence type="ECO:0000313" key="2">
    <source>
        <dbReference type="Proteomes" id="UP001172680"/>
    </source>
</evidence>
<accession>A0ACC2ZIF3</accession>
<name>A0ACC2ZIF3_9PEZI</name>
<keyword evidence="2" id="KW-1185">Reference proteome</keyword>
<evidence type="ECO:0000313" key="1">
    <source>
        <dbReference type="EMBL" id="KAJ9647344.1"/>
    </source>
</evidence>
<proteinExistence type="predicted"/>
<reference evidence="1" key="1">
    <citation type="submission" date="2022-10" db="EMBL/GenBank/DDBJ databases">
        <title>Culturing micro-colonial fungi from biological soil crusts in the Mojave desert and describing Neophaeococcomyces mojavensis, and introducing the new genera and species Taxawa tesnikishii.</title>
        <authorList>
            <person name="Kurbessoian T."/>
            <person name="Stajich J.E."/>
        </authorList>
    </citation>
    <scope>NUCLEOTIDE SEQUENCE</scope>
    <source>
        <strain evidence="1">JES_115</strain>
    </source>
</reference>
<dbReference type="EMBL" id="JAPDRP010000005">
    <property type="protein sequence ID" value="KAJ9647344.1"/>
    <property type="molecule type" value="Genomic_DNA"/>
</dbReference>
<protein>
    <submittedName>
        <fullName evidence="1">Uncharacterized protein</fullName>
    </submittedName>
</protein>